<evidence type="ECO:0000256" key="1">
    <source>
        <dbReference type="SAM" id="MobiDB-lite"/>
    </source>
</evidence>
<feature type="region of interest" description="Disordered" evidence="1">
    <location>
        <begin position="32"/>
        <end position="126"/>
    </location>
</feature>
<accession>A0A1D1YTY2</accession>
<protein>
    <submittedName>
        <fullName evidence="2">Uncharacterized protein</fullName>
    </submittedName>
</protein>
<gene>
    <name evidence="2" type="ORF">g.27835</name>
</gene>
<organism evidence="2">
    <name type="scientific">Anthurium amnicola</name>
    <dbReference type="NCBI Taxonomy" id="1678845"/>
    <lineage>
        <taxon>Eukaryota</taxon>
        <taxon>Viridiplantae</taxon>
        <taxon>Streptophyta</taxon>
        <taxon>Embryophyta</taxon>
        <taxon>Tracheophyta</taxon>
        <taxon>Spermatophyta</taxon>
        <taxon>Magnoliopsida</taxon>
        <taxon>Liliopsida</taxon>
        <taxon>Araceae</taxon>
        <taxon>Pothoideae</taxon>
        <taxon>Potheae</taxon>
        <taxon>Anthurium</taxon>
    </lineage>
</organism>
<evidence type="ECO:0000313" key="2">
    <source>
        <dbReference type="EMBL" id="JAT58059.1"/>
    </source>
</evidence>
<reference evidence="2" key="1">
    <citation type="submission" date="2015-07" db="EMBL/GenBank/DDBJ databases">
        <title>Transcriptome Assembly of Anthurium amnicola.</title>
        <authorList>
            <person name="Suzuki J."/>
        </authorList>
    </citation>
    <scope>NUCLEOTIDE SEQUENCE</scope>
</reference>
<name>A0A1D1YTY2_9ARAE</name>
<feature type="non-terminal residue" evidence="2">
    <location>
        <position position="1"/>
    </location>
</feature>
<feature type="compositionally biased region" description="Acidic residues" evidence="1">
    <location>
        <begin position="168"/>
        <end position="180"/>
    </location>
</feature>
<feature type="region of interest" description="Disordered" evidence="1">
    <location>
        <begin position="143"/>
        <end position="228"/>
    </location>
</feature>
<sequence length="228" mass="25044">LVVHTILFPSDPNLPVDLILPSPITQYVRPSFHRYPQRSPPGAVNYTTSPSRVAAADEQGRRPAGGRRPRARAPQGGSAGLARPLGQPPPHPGVRRRLRPEGRPRAPALPVQARGRSPEGGGGRRAVGLRAVAVGLLRDRDHVQEAGVGPRAGGPERHGRRRAAAAVGEEEEEGEQEQLEESARVLFQQARQYQRPGKRQRPRSNMNLAKMDHLTRPPSRRTGIRDEW</sequence>
<dbReference type="EMBL" id="GDJX01009877">
    <property type="protein sequence ID" value="JAT58059.1"/>
    <property type="molecule type" value="Transcribed_RNA"/>
</dbReference>
<proteinExistence type="predicted"/>
<dbReference type="AlphaFoldDB" id="A0A1D1YTY2"/>